<evidence type="ECO:0000313" key="3">
    <source>
        <dbReference type="EMBL" id="WVZ83828.1"/>
    </source>
</evidence>
<dbReference type="InterPro" id="IPR058697">
    <property type="entry name" value="RDRP3-5_N"/>
</dbReference>
<dbReference type="Proteomes" id="UP001341281">
    <property type="component" value="Chromosome 07"/>
</dbReference>
<protein>
    <submittedName>
        <fullName evidence="3">Uncharacterized protein</fullName>
    </submittedName>
</protein>
<evidence type="ECO:0000313" key="4">
    <source>
        <dbReference type="Proteomes" id="UP001341281"/>
    </source>
</evidence>
<proteinExistence type="predicted"/>
<reference evidence="3 4" key="1">
    <citation type="submission" date="2024-02" db="EMBL/GenBank/DDBJ databases">
        <title>High-quality chromosome-scale genome assembly of Pensacola bahiagrass (Paspalum notatum Flugge var. saurae).</title>
        <authorList>
            <person name="Vega J.M."/>
            <person name="Podio M."/>
            <person name="Orjuela J."/>
            <person name="Siena L.A."/>
            <person name="Pessino S.C."/>
            <person name="Combes M.C."/>
            <person name="Mariac C."/>
            <person name="Albertini E."/>
            <person name="Pupilli F."/>
            <person name="Ortiz J.P.A."/>
            <person name="Leblanc O."/>
        </authorList>
    </citation>
    <scope>NUCLEOTIDE SEQUENCE [LARGE SCALE GENOMIC DNA]</scope>
    <source>
        <strain evidence="3">R1</strain>
        <tissue evidence="3">Leaf</tissue>
    </source>
</reference>
<dbReference type="Pfam" id="PF26249">
    <property type="entry name" value="4HB_RdRP3_N"/>
    <property type="match status" value="1"/>
</dbReference>
<dbReference type="EMBL" id="CP144751">
    <property type="protein sequence ID" value="WVZ83828.1"/>
    <property type="molecule type" value="Genomic_DNA"/>
</dbReference>
<dbReference type="Pfam" id="PF26252">
    <property type="entry name" value="RdRP_helical"/>
    <property type="match status" value="1"/>
</dbReference>
<sequence>MQPPGPVQAAPAPVPLPPAVAAELAQLERRLGQVAGDQARHELARLSDAAAVRVLWSIGSSRREVRTLTGYIISMARREASALNDAAAAPSAESAVFSSSAPPLRGTVASVHGPRYQDDQDDVHMEEIASDLAVHCMVTDETQDHEASPAMMAVDNPSDCVSPRGWNQDCDGEDSIVPRVASLGNQMPMQDGDRIQELVSIAPHGIMMLAESPGNGRPSELWSHTIPTHPTDESPRSRLQHVLRRLQGVGPFGWRLGPECAVMLPKPMPNHVAENSFRGTASPRITENELRMKASPQACAMEDLEFCKRFLILSYLCQFLKAIWLDLIDQGTYMHIYCRALVLAKAQEQAVACYPLAEQPRKIMEDEPVLTVDYIKSLKFLSMAHFESEIWSKFGRKNFQASNRTASDRAKNIDSDPSKTKVYHCHIEIRADSVFYVLKVR</sequence>
<accession>A0AAQ3U1Y2</accession>
<organism evidence="3 4">
    <name type="scientific">Paspalum notatum var. saurae</name>
    <dbReference type="NCBI Taxonomy" id="547442"/>
    <lineage>
        <taxon>Eukaryota</taxon>
        <taxon>Viridiplantae</taxon>
        <taxon>Streptophyta</taxon>
        <taxon>Embryophyta</taxon>
        <taxon>Tracheophyta</taxon>
        <taxon>Spermatophyta</taxon>
        <taxon>Magnoliopsida</taxon>
        <taxon>Liliopsida</taxon>
        <taxon>Poales</taxon>
        <taxon>Poaceae</taxon>
        <taxon>PACMAD clade</taxon>
        <taxon>Panicoideae</taxon>
        <taxon>Andropogonodae</taxon>
        <taxon>Paspaleae</taxon>
        <taxon>Paspalinae</taxon>
        <taxon>Paspalum</taxon>
    </lineage>
</organism>
<keyword evidence="4" id="KW-1185">Reference proteome</keyword>
<name>A0AAQ3U1Y2_PASNO</name>
<evidence type="ECO:0000259" key="1">
    <source>
        <dbReference type="Pfam" id="PF26249"/>
    </source>
</evidence>
<feature type="domain" description="RDRP helical" evidence="2">
    <location>
        <begin position="369"/>
        <end position="405"/>
    </location>
</feature>
<evidence type="ECO:0000259" key="2">
    <source>
        <dbReference type="Pfam" id="PF26252"/>
    </source>
</evidence>
<gene>
    <name evidence="3" type="ORF">U9M48_030926</name>
</gene>
<feature type="domain" description="RDRP3-5 N-terminal" evidence="1">
    <location>
        <begin position="16"/>
        <end position="82"/>
    </location>
</feature>
<dbReference type="InterPro" id="IPR058751">
    <property type="entry name" value="RDRP_helical"/>
</dbReference>
<dbReference type="AlphaFoldDB" id="A0AAQ3U1Y2"/>